<feature type="chain" id="PRO_5017764902" evidence="10">
    <location>
        <begin position="32"/>
        <end position="1019"/>
    </location>
</feature>
<keyword evidence="14" id="KW-1185">Reference proteome</keyword>
<proteinExistence type="inferred from homology"/>
<dbReference type="NCBIfam" id="TIGR04056">
    <property type="entry name" value="OMP_RagA_SusC"/>
    <property type="match status" value="1"/>
</dbReference>
<accession>A0A3D8LCM4</accession>
<name>A0A3D8LCM4_9BACT</name>
<comment type="similarity">
    <text evidence="8 9">Belongs to the TonB-dependent receptor family.</text>
</comment>
<evidence type="ECO:0000256" key="7">
    <source>
        <dbReference type="ARBA" id="ARBA00023237"/>
    </source>
</evidence>
<organism evidence="13 14">
    <name type="scientific">Pontibacter diazotrophicus</name>
    <dbReference type="NCBI Taxonomy" id="1400979"/>
    <lineage>
        <taxon>Bacteria</taxon>
        <taxon>Pseudomonadati</taxon>
        <taxon>Bacteroidota</taxon>
        <taxon>Cytophagia</taxon>
        <taxon>Cytophagales</taxon>
        <taxon>Hymenobacteraceae</taxon>
        <taxon>Pontibacter</taxon>
    </lineage>
</organism>
<comment type="subcellular location">
    <subcellularLocation>
        <location evidence="1 8">Cell outer membrane</location>
        <topology evidence="1 8">Multi-pass membrane protein</topology>
    </subcellularLocation>
</comment>
<keyword evidence="13" id="KW-0675">Receptor</keyword>
<keyword evidence="10" id="KW-0732">Signal</keyword>
<feature type="domain" description="TonB-dependent receptor plug" evidence="12">
    <location>
        <begin position="129"/>
        <end position="236"/>
    </location>
</feature>
<keyword evidence="5 9" id="KW-0798">TonB box</keyword>
<dbReference type="AlphaFoldDB" id="A0A3D8LCM4"/>
<evidence type="ECO:0000259" key="12">
    <source>
        <dbReference type="Pfam" id="PF07715"/>
    </source>
</evidence>
<comment type="caution">
    <text evidence="13">The sequence shown here is derived from an EMBL/GenBank/DDBJ whole genome shotgun (WGS) entry which is preliminary data.</text>
</comment>
<dbReference type="Pfam" id="PF00593">
    <property type="entry name" value="TonB_dep_Rec_b-barrel"/>
    <property type="match status" value="1"/>
</dbReference>
<dbReference type="InterPro" id="IPR039426">
    <property type="entry name" value="TonB-dep_rcpt-like"/>
</dbReference>
<dbReference type="Gene3D" id="2.40.170.20">
    <property type="entry name" value="TonB-dependent receptor, beta-barrel domain"/>
    <property type="match status" value="1"/>
</dbReference>
<dbReference type="EMBL" id="QRGR01000013">
    <property type="protein sequence ID" value="RDV14702.1"/>
    <property type="molecule type" value="Genomic_DNA"/>
</dbReference>
<dbReference type="InterPro" id="IPR023997">
    <property type="entry name" value="TonB-dep_OMP_SusC/RagA_CS"/>
</dbReference>
<dbReference type="InterPro" id="IPR023996">
    <property type="entry name" value="TonB-dep_OMP_SusC/RagA"/>
</dbReference>
<dbReference type="InterPro" id="IPR012910">
    <property type="entry name" value="Plug_dom"/>
</dbReference>
<keyword evidence="2 8" id="KW-0813">Transport</keyword>
<feature type="domain" description="TonB-dependent receptor-like beta-barrel" evidence="11">
    <location>
        <begin position="412"/>
        <end position="949"/>
    </location>
</feature>
<evidence type="ECO:0000259" key="11">
    <source>
        <dbReference type="Pfam" id="PF00593"/>
    </source>
</evidence>
<reference evidence="14" key="1">
    <citation type="submission" date="2018-08" db="EMBL/GenBank/DDBJ databases">
        <authorList>
            <person name="Liu Z.-W."/>
            <person name="Du Z.-J."/>
        </authorList>
    </citation>
    <scope>NUCLEOTIDE SEQUENCE [LARGE SCALE GENOMIC DNA]</scope>
    <source>
        <strain evidence="14">H4X</strain>
    </source>
</reference>
<dbReference type="Pfam" id="PF13715">
    <property type="entry name" value="CarbopepD_reg_2"/>
    <property type="match status" value="1"/>
</dbReference>
<dbReference type="PROSITE" id="PS52016">
    <property type="entry name" value="TONB_DEPENDENT_REC_3"/>
    <property type="match status" value="1"/>
</dbReference>
<evidence type="ECO:0000256" key="9">
    <source>
        <dbReference type="RuleBase" id="RU003357"/>
    </source>
</evidence>
<dbReference type="OrthoDB" id="9768177at2"/>
<evidence type="ECO:0000256" key="10">
    <source>
        <dbReference type="SAM" id="SignalP"/>
    </source>
</evidence>
<dbReference type="InterPro" id="IPR000531">
    <property type="entry name" value="Beta-barrel_TonB"/>
</dbReference>
<dbReference type="InterPro" id="IPR036942">
    <property type="entry name" value="Beta-barrel_TonB_sf"/>
</dbReference>
<keyword evidence="7 8" id="KW-0998">Cell outer membrane</keyword>
<keyword evidence="3 8" id="KW-1134">Transmembrane beta strand</keyword>
<sequence>MKNSIHLWQGRLCLLLIGIVTGSMFSPAAFATAANPFAWQITGKVTLEGEALPGVAVVLKGTTVGTSTDGNGNYTLSVPESPGTLVYSFIGTTAKEMPFTGPATINVSMTEDSKALQEVQVVGYGTQKKSQVTGAISSLSSREISEMPITNARQAIQGRAAGVDVVQAGSKPGAGPQIRIRGRRSFNASNDPLYVVDGIPLSGGIDDINPQDIASMEVLKDASATAIYGSRGSNGVVLITTKRGVAGKTSVTYDTFVGINSPLGRIEVLDGPGFAEYKRESRRAIGQYPLGPATDDADEKIFEPVELESIRSGRSTDYVDAMLRTGMIQSHQLGVSGGSEKTTFNISGNYFEDKGVVKKQDFSRYTFRVNLDHKINDRLRVGTSSLFVYSIRNGENFNPLGGAFAENPLGKPYNDDGSLNFLPTNDGLRTNPLAEIVDGAQVDETKRYRIFNSIYGEWDIADGLKYRLNFGPDVTVRRSGRFTGSQTNARRGGAPTGSVYEEFVLNYTLENILTYSKQFNEAHNLNFTGLQSIQRDRFENSSINVLGIPDENQEYYRLGDASQITGANTDLRTWTLLSFMGRVNYDFKNRYLLTATMRADGSSRFGENTKFGYFPSVALGWNLSEESFMSGVNWLDMAKLRVSYGVIGNTAIDPYQTQALLGRTSYAWDNAAAFGYRPNTIGNPDLRWETSRTANAGMDFSLFSGRVSGSLEYYVTNTTDLLAPQPLPTSIGFGGFTTNIGHTRNQGVEVTLTTVNVDKGDFTWSTDFVFTRNREAIIELADGKVDDVAAGRFIGQPLSVFYDHRKLGIWQADQADEALIYQDKVGQVRVEDINNDGKINADDRQILGSAVPDFAGGITNRITFKNFDFSFFVFGRYGQLIRSRFHDNANLLAGRYNNLDVDYWTPNNPTNNFPQPVVTQEFPKYASSLTYFDGSFLKVRNINLGYNVPASFASKLKMESLRVYTSIQQPFIFASYRSKYQGIDPETYVDGDQGVGGGEINANVAPATKVFTFGINARF</sequence>
<keyword evidence="6 8" id="KW-0472">Membrane</keyword>
<keyword evidence="4 8" id="KW-0812">Transmembrane</keyword>
<evidence type="ECO:0000256" key="5">
    <source>
        <dbReference type="ARBA" id="ARBA00023077"/>
    </source>
</evidence>
<feature type="signal peptide" evidence="10">
    <location>
        <begin position="1"/>
        <end position="31"/>
    </location>
</feature>
<evidence type="ECO:0000256" key="2">
    <source>
        <dbReference type="ARBA" id="ARBA00022448"/>
    </source>
</evidence>
<evidence type="ECO:0000256" key="6">
    <source>
        <dbReference type="ARBA" id="ARBA00023136"/>
    </source>
</evidence>
<evidence type="ECO:0000256" key="1">
    <source>
        <dbReference type="ARBA" id="ARBA00004571"/>
    </source>
</evidence>
<dbReference type="NCBIfam" id="TIGR04057">
    <property type="entry name" value="SusC_RagA_signa"/>
    <property type="match status" value="1"/>
</dbReference>
<evidence type="ECO:0000256" key="3">
    <source>
        <dbReference type="ARBA" id="ARBA00022452"/>
    </source>
</evidence>
<evidence type="ECO:0000256" key="4">
    <source>
        <dbReference type="ARBA" id="ARBA00022692"/>
    </source>
</evidence>
<dbReference type="FunFam" id="2.170.130.10:FF:000008">
    <property type="entry name" value="SusC/RagA family TonB-linked outer membrane protein"/>
    <property type="match status" value="1"/>
</dbReference>
<evidence type="ECO:0000313" key="14">
    <source>
        <dbReference type="Proteomes" id="UP000256708"/>
    </source>
</evidence>
<dbReference type="Proteomes" id="UP000256708">
    <property type="component" value="Unassembled WGS sequence"/>
</dbReference>
<protein>
    <submittedName>
        <fullName evidence="13">TonB-dependent receptor</fullName>
    </submittedName>
</protein>
<evidence type="ECO:0000313" key="13">
    <source>
        <dbReference type="EMBL" id="RDV14702.1"/>
    </source>
</evidence>
<dbReference type="SUPFAM" id="SSF56935">
    <property type="entry name" value="Porins"/>
    <property type="match status" value="1"/>
</dbReference>
<gene>
    <name evidence="13" type="ORF">DXT99_13650</name>
</gene>
<dbReference type="GO" id="GO:0009279">
    <property type="term" value="C:cell outer membrane"/>
    <property type="evidence" value="ECO:0007669"/>
    <property type="project" value="UniProtKB-SubCell"/>
</dbReference>
<dbReference type="SUPFAM" id="SSF49464">
    <property type="entry name" value="Carboxypeptidase regulatory domain-like"/>
    <property type="match status" value="1"/>
</dbReference>
<dbReference type="InterPro" id="IPR037066">
    <property type="entry name" value="Plug_dom_sf"/>
</dbReference>
<dbReference type="Pfam" id="PF07715">
    <property type="entry name" value="Plug"/>
    <property type="match status" value="1"/>
</dbReference>
<dbReference type="RefSeq" id="WP_115566113.1">
    <property type="nucleotide sequence ID" value="NZ_QRGR01000013.1"/>
</dbReference>
<evidence type="ECO:0000256" key="8">
    <source>
        <dbReference type="PROSITE-ProRule" id="PRU01360"/>
    </source>
</evidence>
<dbReference type="InterPro" id="IPR008969">
    <property type="entry name" value="CarboxyPept-like_regulatory"/>
</dbReference>
<dbReference type="Gene3D" id="2.170.130.10">
    <property type="entry name" value="TonB-dependent receptor, plug domain"/>
    <property type="match status" value="1"/>
</dbReference>